<comment type="caution">
    <text evidence="2">The sequence shown here is derived from an EMBL/GenBank/DDBJ whole genome shotgun (WGS) entry which is preliminary data.</text>
</comment>
<evidence type="ECO:0000313" key="2">
    <source>
        <dbReference type="EMBL" id="TWB47334.1"/>
    </source>
</evidence>
<keyword evidence="1" id="KW-0732">Signal</keyword>
<organism evidence="2 3">
    <name type="scientific">Nitrospirillum amazonense</name>
    <dbReference type="NCBI Taxonomy" id="28077"/>
    <lineage>
        <taxon>Bacteria</taxon>
        <taxon>Pseudomonadati</taxon>
        <taxon>Pseudomonadota</taxon>
        <taxon>Alphaproteobacteria</taxon>
        <taxon>Rhodospirillales</taxon>
        <taxon>Azospirillaceae</taxon>
        <taxon>Nitrospirillum</taxon>
    </lineage>
</organism>
<name>A0A560HPZ9_9PROT</name>
<dbReference type="Proteomes" id="UP000318050">
    <property type="component" value="Unassembled WGS sequence"/>
</dbReference>
<sequence>MQTTTVSRRTASHLGLGLIVATAVAGATLAAAPAKAADMEKCYGVVKAGHNDCKTDSNSCAGHATKDRDPGAFIAVPAGTCAKISGGSTEPAKK</sequence>
<evidence type="ECO:0000256" key="1">
    <source>
        <dbReference type="SAM" id="SignalP"/>
    </source>
</evidence>
<feature type="chain" id="PRO_5022017039" evidence="1">
    <location>
        <begin position="37"/>
        <end position="94"/>
    </location>
</feature>
<dbReference type="InterPro" id="IPR006311">
    <property type="entry name" value="TAT_signal"/>
</dbReference>
<dbReference type="InterPro" id="IPR018740">
    <property type="entry name" value="DUF2282_membr"/>
</dbReference>
<dbReference type="AlphaFoldDB" id="A0A560HPZ9"/>
<dbReference type="Pfam" id="PF10048">
    <property type="entry name" value="DUF2282"/>
    <property type="match status" value="1"/>
</dbReference>
<gene>
    <name evidence="2" type="ORF">FBZ92_13556</name>
</gene>
<dbReference type="EMBL" id="VITT01000035">
    <property type="protein sequence ID" value="TWB47334.1"/>
    <property type="molecule type" value="Genomic_DNA"/>
</dbReference>
<feature type="signal peptide" evidence="1">
    <location>
        <begin position="1"/>
        <end position="36"/>
    </location>
</feature>
<evidence type="ECO:0000313" key="3">
    <source>
        <dbReference type="Proteomes" id="UP000318050"/>
    </source>
</evidence>
<dbReference type="PROSITE" id="PS51318">
    <property type="entry name" value="TAT"/>
    <property type="match status" value="1"/>
</dbReference>
<protein>
    <submittedName>
        <fullName evidence="2">Integral membrane protein DUF2282</fullName>
    </submittedName>
</protein>
<reference evidence="2 3" key="1">
    <citation type="submission" date="2019-06" db="EMBL/GenBank/DDBJ databases">
        <title>Genomic Encyclopedia of Type Strains, Phase IV (KMG-V): Genome sequencing to study the core and pangenomes of soil and plant-associated prokaryotes.</title>
        <authorList>
            <person name="Whitman W."/>
        </authorList>
    </citation>
    <scope>NUCLEOTIDE SEQUENCE [LARGE SCALE GENOMIC DNA]</scope>
    <source>
        <strain evidence="2 3">BR 11140</strain>
    </source>
</reference>
<dbReference type="OrthoDB" id="9808309at2"/>
<accession>A0A560HPZ9</accession>
<proteinExistence type="predicted"/>